<gene>
    <name evidence="1" type="ORF">OLEA9_A059599</name>
</gene>
<dbReference type="EMBL" id="CACTIH010008110">
    <property type="protein sequence ID" value="CAA3019234.1"/>
    <property type="molecule type" value="Genomic_DNA"/>
</dbReference>
<dbReference type="Gramene" id="OE9A059599T1">
    <property type="protein sequence ID" value="OE9A059599C1"/>
    <property type="gene ID" value="OE9A059599"/>
</dbReference>
<evidence type="ECO:0000313" key="2">
    <source>
        <dbReference type="Proteomes" id="UP000594638"/>
    </source>
</evidence>
<evidence type="ECO:0000313" key="1">
    <source>
        <dbReference type="EMBL" id="CAA3019234.1"/>
    </source>
</evidence>
<dbReference type="Proteomes" id="UP000594638">
    <property type="component" value="Unassembled WGS sequence"/>
</dbReference>
<reference evidence="1 2" key="1">
    <citation type="submission" date="2019-12" db="EMBL/GenBank/DDBJ databases">
        <authorList>
            <person name="Alioto T."/>
            <person name="Alioto T."/>
            <person name="Gomez Garrido J."/>
        </authorList>
    </citation>
    <scope>NUCLEOTIDE SEQUENCE [LARGE SCALE GENOMIC DNA]</scope>
</reference>
<comment type="caution">
    <text evidence="1">The sequence shown here is derived from an EMBL/GenBank/DDBJ whole genome shotgun (WGS) entry which is preliminary data.</text>
</comment>
<accession>A0A8S0UG88</accession>
<name>A0A8S0UG88_OLEEU</name>
<organism evidence="1 2">
    <name type="scientific">Olea europaea subsp. europaea</name>
    <dbReference type="NCBI Taxonomy" id="158383"/>
    <lineage>
        <taxon>Eukaryota</taxon>
        <taxon>Viridiplantae</taxon>
        <taxon>Streptophyta</taxon>
        <taxon>Embryophyta</taxon>
        <taxon>Tracheophyta</taxon>
        <taxon>Spermatophyta</taxon>
        <taxon>Magnoliopsida</taxon>
        <taxon>eudicotyledons</taxon>
        <taxon>Gunneridae</taxon>
        <taxon>Pentapetalae</taxon>
        <taxon>asterids</taxon>
        <taxon>lamiids</taxon>
        <taxon>Lamiales</taxon>
        <taxon>Oleaceae</taxon>
        <taxon>Oleeae</taxon>
        <taxon>Olea</taxon>
    </lineage>
</organism>
<sequence length="186" mass="20627">MDHLVPENNVAVTDFPAAIPCACRPDPREENADKVLAFFNSSIPDSEGLFAVKAERVTDPGRSSGWRVYLYCTVCGKLPHPTALQADAIATHCKDGNAAYKRIEYYIPQGTKLLTEQNRKRIMLTSHVNIIKITNQEAELLPEGAVLTVPSGRTNGPLKFQINCNAPKVMLWTPVYGTQCRTCRRP</sequence>
<protein>
    <submittedName>
        <fullName evidence="1">Uncharacterized protein</fullName>
    </submittedName>
</protein>
<dbReference type="AlphaFoldDB" id="A0A8S0UG88"/>
<proteinExistence type="predicted"/>
<keyword evidence="2" id="KW-1185">Reference proteome</keyword>